<organism evidence="1 2">
    <name type="scientific">Stegodyphus mimosarum</name>
    <name type="common">African social velvet spider</name>
    <dbReference type="NCBI Taxonomy" id="407821"/>
    <lineage>
        <taxon>Eukaryota</taxon>
        <taxon>Metazoa</taxon>
        <taxon>Ecdysozoa</taxon>
        <taxon>Arthropoda</taxon>
        <taxon>Chelicerata</taxon>
        <taxon>Arachnida</taxon>
        <taxon>Araneae</taxon>
        <taxon>Araneomorphae</taxon>
        <taxon>Entelegynae</taxon>
        <taxon>Eresoidea</taxon>
        <taxon>Eresidae</taxon>
        <taxon>Stegodyphus</taxon>
    </lineage>
</organism>
<accession>A0A087UB07</accession>
<protein>
    <submittedName>
        <fullName evidence="1">Uncharacterized protein</fullName>
    </submittedName>
</protein>
<feature type="non-terminal residue" evidence="1">
    <location>
        <position position="44"/>
    </location>
</feature>
<proteinExistence type="predicted"/>
<dbReference type="EMBL" id="KK119060">
    <property type="protein sequence ID" value="KFM74546.1"/>
    <property type="molecule type" value="Genomic_DNA"/>
</dbReference>
<keyword evidence="2" id="KW-1185">Reference proteome</keyword>
<dbReference type="AlphaFoldDB" id="A0A087UB07"/>
<dbReference type="Proteomes" id="UP000054359">
    <property type="component" value="Unassembled WGS sequence"/>
</dbReference>
<reference evidence="1 2" key="1">
    <citation type="submission" date="2013-11" db="EMBL/GenBank/DDBJ databases">
        <title>Genome sequencing of Stegodyphus mimosarum.</title>
        <authorList>
            <person name="Bechsgaard J."/>
        </authorList>
    </citation>
    <scope>NUCLEOTIDE SEQUENCE [LARGE SCALE GENOMIC DNA]</scope>
</reference>
<name>A0A087UB07_STEMI</name>
<evidence type="ECO:0000313" key="2">
    <source>
        <dbReference type="Proteomes" id="UP000054359"/>
    </source>
</evidence>
<sequence>MITWCDFTNKIPLMCLAIWTAAVALAAEGCLHCKQKPPKVYFLS</sequence>
<gene>
    <name evidence="1" type="ORF">X975_25224</name>
</gene>
<evidence type="ECO:0000313" key="1">
    <source>
        <dbReference type="EMBL" id="KFM74546.1"/>
    </source>
</evidence>